<dbReference type="EMBL" id="OY731400">
    <property type="protein sequence ID" value="CAJ1936964.1"/>
    <property type="molecule type" value="Genomic_DNA"/>
</dbReference>
<feature type="region of interest" description="Disordered" evidence="1">
    <location>
        <begin position="37"/>
        <end position="68"/>
    </location>
</feature>
<dbReference type="Gramene" id="rna-AYBTSS11_LOCUS7755">
    <property type="protein sequence ID" value="CAJ1936964.1"/>
    <property type="gene ID" value="gene-AYBTSS11_LOCUS7755"/>
</dbReference>
<dbReference type="AlphaFoldDB" id="A0AA86SD61"/>
<organism evidence="2 3">
    <name type="scientific">Sphenostylis stenocarpa</name>
    <dbReference type="NCBI Taxonomy" id="92480"/>
    <lineage>
        <taxon>Eukaryota</taxon>
        <taxon>Viridiplantae</taxon>
        <taxon>Streptophyta</taxon>
        <taxon>Embryophyta</taxon>
        <taxon>Tracheophyta</taxon>
        <taxon>Spermatophyta</taxon>
        <taxon>Magnoliopsida</taxon>
        <taxon>eudicotyledons</taxon>
        <taxon>Gunneridae</taxon>
        <taxon>Pentapetalae</taxon>
        <taxon>rosids</taxon>
        <taxon>fabids</taxon>
        <taxon>Fabales</taxon>
        <taxon>Fabaceae</taxon>
        <taxon>Papilionoideae</taxon>
        <taxon>50 kb inversion clade</taxon>
        <taxon>NPAAA clade</taxon>
        <taxon>indigoferoid/millettioid clade</taxon>
        <taxon>Phaseoleae</taxon>
        <taxon>Sphenostylis</taxon>
    </lineage>
</organism>
<accession>A0AA86SD61</accession>
<gene>
    <name evidence="2" type="ORF">AYBTSS11_LOCUS7755</name>
</gene>
<evidence type="ECO:0000256" key="1">
    <source>
        <dbReference type="SAM" id="MobiDB-lite"/>
    </source>
</evidence>
<keyword evidence="3" id="KW-1185">Reference proteome</keyword>
<evidence type="ECO:0000313" key="2">
    <source>
        <dbReference type="EMBL" id="CAJ1936964.1"/>
    </source>
</evidence>
<reference evidence="2" key="1">
    <citation type="submission" date="2023-10" db="EMBL/GenBank/DDBJ databases">
        <authorList>
            <person name="Domelevo Entfellner J.-B."/>
        </authorList>
    </citation>
    <scope>NUCLEOTIDE SEQUENCE</scope>
</reference>
<dbReference type="Proteomes" id="UP001189624">
    <property type="component" value="Chromosome 3"/>
</dbReference>
<evidence type="ECO:0000313" key="3">
    <source>
        <dbReference type="Proteomes" id="UP001189624"/>
    </source>
</evidence>
<protein>
    <submittedName>
        <fullName evidence="2">Uncharacterized protein</fullName>
    </submittedName>
</protein>
<name>A0AA86SD61_9FABA</name>
<proteinExistence type="predicted"/>
<sequence>MLAHEALNYLCFVSAMMKIGALGRQDSQSMLHKLQEKASRHTATFGRKQTKKETEMMETGLNERGPSLQESQVARSLLLACGGNSRLQMSLGSNDMEKDSEAQWRDEWYVESGWRRGFCADKASLVSLSTKQRACL</sequence>